<dbReference type="EMBL" id="MLHG01000012">
    <property type="protein sequence ID" value="OOF41254.1"/>
    <property type="molecule type" value="Genomic_DNA"/>
</dbReference>
<evidence type="ECO:0000259" key="3">
    <source>
        <dbReference type="Pfam" id="PF01478"/>
    </source>
</evidence>
<dbReference type="PANTHER" id="PTHR30487:SF0">
    <property type="entry name" value="PREPILIN LEADER PEPTIDASE_N-METHYLTRANSFERASE-RELATED"/>
    <property type="match status" value="1"/>
</dbReference>
<dbReference type="AlphaFoldDB" id="A0A1V3IJ30"/>
<dbReference type="Gene3D" id="1.20.120.1220">
    <property type="match status" value="1"/>
</dbReference>
<keyword evidence="2" id="KW-1133">Transmembrane helix</keyword>
<organism evidence="4 5">
    <name type="scientific">Rodentibacter mrazii</name>
    <dbReference type="NCBI Taxonomy" id="1908257"/>
    <lineage>
        <taxon>Bacteria</taxon>
        <taxon>Pseudomonadati</taxon>
        <taxon>Pseudomonadota</taxon>
        <taxon>Gammaproteobacteria</taxon>
        <taxon>Pasteurellales</taxon>
        <taxon>Pasteurellaceae</taxon>
        <taxon>Rodentibacter</taxon>
    </lineage>
</organism>
<dbReference type="Pfam" id="PF01478">
    <property type="entry name" value="Peptidase_A24"/>
    <property type="match status" value="1"/>
</dbReference>
<protein>
    <submittedName>
        <fullName evidence="4">Prepilin peptidase</fullName>
    </submittedName>
</protein>
<feature type="transmembrane region" description="Helical" evidence="2">
    <location>
        <begin position="141"/>
        <end position="159"/>
    </location>
</feature>
<dbReference type="Proteomes" id="UP000189426">
    <property type="component" value="Unassembled WGS sequence"/>
</dbReference>
<dbReference type="GO" id="GO:0006465">
    <property type="term" value="P:signal peptide processing"/>
    <property type="evidence" value="ECO:0007669"/>
    <property type="project" value="TreeGrafter"/>
</dbReference>
<dbReference type="STRING" id="1908257.BKK47_01700"/>
<feature type="transmembrane region" description="Helical" evidence="2">
    <location>
        <begin position="85"/>
        <end position="102"/>
    </location>
</feature>
<proteinExistence type="inferred from homology"/>
<feature type="transmembrane region" description="Helical" evidence="2">
    <location>
        <begin position="6"/>
        <end position="25"/>
    </location>
</feature>
<sequence>MIYFASFLLGGIFGIALWLYVSTFAERLQTDIYQSYTALFPQNPPPFQPHFSIIQGKKCGHFLRYFCIVGFLFALLTLTTENALLTLWLGCSIVLLWAIAYLDWQYQLISTTLCLILTALGLIGASQSFSSLTLEESLQSAIIFFLVFYGIYWIAKWYYKEEALGQGDYWLALSIGSYLPLKHFPIFLLIACLLGIFFTFLSPKRLFFLPFAPFLSLSSFVVWIFNYYS</sequence>
<keyword evidence="5" id="KW-1185">Reference proteome</keyword>
<keyword evidence="2" id="KW-0812">Transmembrane</keyword>
<feature type="domain" description="Prepilin type IV endopeptidase peptidase" evidence="3">
    <location>
        <begin position="93"/>
        <end position="199"/>
    </location>
</feature>
<evidence type="ECO:0000313" key="5">
    <source>
        <dbReference type="Proteomes" id="UP000189426"/>
    </source>
</evidence>
<feature type="transmembrane region" description="Helical" evidence="2">
    <location>
        <begin position="109"/>
        <end position="129"/>
    </location>
</feature>
<reference evidence="4 5" key="1">
    <citation type="submission" date="2016-10" db="EMBL/GenBank/DDBJ databases">
        <title>Rodentibacter gen. nov. and new species.</title>
        <authorList>
            <person name="Christensen H."/>
        </authorList>
    </citation>
    <scope>NUCLEOTIDE SEQUENCE [LARGE SCALE GENOMIC DNA]</scope>
    <source>
        <strain evidence="4 5">Ppn418</strain>
    </source>
</reference>
<evidence type="ECO:0000313" key="4">
    <source>
        <dbReference type="EMBL" id="OOF41254.1"/>
    </source>
</evidence>
<name>A0A1V3IJ30_9PAST</name>
<evidence type="ECO:0000256" key="2">
    <source>
        <dbReference type="SAM" id="Phobius"/>
    </source>
</evidence>
<dbReference type="GO" id="GO:0005886">
    <property type="term" value="C:plasma membrane"/>
    <property type="evidence" value="ECO:0007669"/>
    <property type="project" value="TreeGrafter"/>
</dbReference>
<keyword evidence="2" id="KW-0472">Membrane</keyword>
<accession>A0A1V3IJ30</accession>
<feature type="transmembrane region" description="Helical" evidence="2">
    <location>
        <begin position="207"/>
        <end position="228"/>
    </location>
</feature>
<dbReference type="RefSeq" id="WP_077493200.1">
    <property type="nucleotide sequence ID" value="NZ_MLHG01000012.1"/>
</dbReference>
<gene>
    <name evidence="4" type="ORF">BKK47_01700</name>
</gene>
<dbReference type="PANTHER" id="PTHR30487">
    <property type="entry name" value="TYPE 4 PREPILIN-LIKE PROTEINS LEADER PEPTIDE-PROCESSING ENZYME"/>
    <property type="match status" value="1"/>
</dbReference>
<dbReference type="GO" id="GO:0004190">
    <property type="term" value="F:aspartic-type endopeptidase activity"/>
    <property type="evidence" value="ECO:0007669"/>
    <property type="project" value="InterPro"/>
</dbReference>
<feature type="transmembrane region" description="Helical" evidence="2">
    <location>
        <begin position="180"/>
        <end position="201"/>
    </location>
</feature>
<evidence type="ECO:0000256" key="1">
    <source>
        <dbReference type="ARBA" id="ARBA00005801"/>
    </source>
</evidence>
<dbReference type="InterPro" id="IPR050882">
    <property type="entry name" value="Prepilin_peptidase/N-MTase"/>
</dbReference>
<feature type="transmembrane region" description="Helical" evidence="2">
    <location>
        <begin position="62"/>
        <end position="79"/>
    </location>
</feature>
<comment type="caution">
    <text evidence="4">The sequence shown here is derived from an EMBL/GenBank/DDBJ whole genome shotgun (WGS) entry which is preliminary data.</text>
</comment>
<comment type="similarity">
    <text evidence="1">Belongs to the peptidase A24 family.</text>
</comment>
<dbReference type="InterPro" id="IPR000045">
    <property type="entry name" value="Prepilin_IV_endopep_pep"/>
</dbReference>